<feature type="transmembrane region" description="Helical" evidence="9">
    <location>
        <begin position="208"/>
        <end position="231"/>
    </location>
</feature>
<keyword evidence="6 9" id="KW-1133">Transmembrane helix</keyword>
<feature type="transmembrane region" description="Helical" evidence="9">
    <location>
        <begin position="148"/>
        <end position="173"/>
    </location>
</feature>
<evidence type="ECO:0000256" key="4">
    <source>
        <dbReference type="ARBA" id="ARBA00022475"/>
    </source>
</evidence>
<evidence type="ECO:0000256" key="3">
    <source>
        <dbReference type="ARBA" id="ARBA00022448"/>
    </source>
</evidence>
<feature type="compositionally biased region" description="Gly residues" evidence="8">
    <location>
        <begin position="355"/>
        <end position="372"/>
    </location>
</feature>
<feature type="transmembrane region" description="Helical" evidence="9">
    <location>
        <begin position="72"/>
        <end position="97"/>
    </location>
</feature>
<dbReference type="InterPro" id="IPR002549">
    <property type="entry name" value="AI-2E-like"/>
</dbReference>
<feature type="region of interest" description="Disordered" evidence="8">
    <location>
        <begin position="345"/>
        <end position="388"/>
    </location>
</feature>
<evidence type="ECO:0000256" key="5">
    <source>
        <dbReference type="ARBA" id="ARBA00022692"/>
    </source>
</evidence>
<comment type="similarity">
    <text evidence="2">Belongs to the autoinducer-2 exporter (AI-2E) (TC 2.A.86) family.</text>
</comment>
<protein>
    <submittedName>
        <fullName evidence="10">AI-2E family transporter</fullName>
    </submittedName>
</protein>
<evidence type="ECO:0000256" key="8">
    <source>
        <dbReference type="SAM" id="MobiDB-lite"/>
    </source>
</evidence>
<evidence type="ECO:0000256" key="9">
    <source>
        <dbReference type="SAM" id="Phobius"/>
    </source>
</evidence>
<organism evidence="10">
    <name type="scientific">Streptomyces globisporus</name>
    <dbReference type="NCBI Taxonomy" id="1908"/>
    <lineage>
        <taxon>Bacteria</taxon>
        <taxon>Bacillati</taxon>
        <taxon>Actinomycetota</taxon>
        <taxon>Actinomycetes</taxon>
        <taxon>Kitasatosporales</taxon>
        <taxon>Streptomycetaceae</taxon>
        <taxon>Streptomyces</taxon>
    </lineage>
</organism>
<dbReference type="PANTHER" id="PTHR21716">
    <property type="entry name" value="TRANSMEMBRANE PROTEIN"/>
    <property type="match status" value="1"/>
</dbReference>
<dbReference type="GO" id="GO:0005886">
    <property type="term" value="C:plasma membrane"/>
    <property type="evidence" value="ECO:0007669"/>
    <property type="project" value="UniProtKB-SubCell"/>
</dbReference>
<dbReference type="GO" id="GO:0055085">
    <property type="term" value="P:transmembrane transport"/>
    <property type="evidence" value="ECO:0007669"/>
    <property type="project" value="TreeGrafter"/>
</dbReference>
<feature type="transmembrane region" description="Helical" evidence="9">
    <location>
        <begin position="270"/>
        <end position="287"/>
    </location>
</feature>
<accession>A0A927BKE1</accession>
<keyword evidence="5 9" id="KW-0812">Transmembrane</keyword>
<dbReference type="AlphaFoldDB" id="A0A927BKE1"/>
<gene>
    <name evidence="10" type="ORF">ID875_08290</name>
</gene>
<feature type="transmembrane region" description="Helical" evidence="9">
    <location>
        <begin position="237"/>
        <end position="263"/>
    </location>
</feature>
<evidence type="ECO:0000256" key="1">
    <source>
        <dbReference type="ARBA" id="ARBA00004651"/>
    </source>
</evidence>
<name>A0A927BKE1_STRGL</name>
<keyword evidence="7 9" id="KW-0472">Membrane</keyword>
<dbReference type="PANTHER" id="PTHR21716:SF53">
    <property type="entry name" value="PERMEASE PERM-RELATED"/>
    <property type="match status" value="1"/>
</dbReference>
<evidence type="ECO:0000313" key="10">
    <source>
        <dbReference type="EMBL" id="MBD2828341.1"/>
    </source>
</evidence>
<reference evidence="10" key="1">
    <citation type="journal article" date="2020" name="PLoS ONE">
        <title>Isolation and characterization of Streptomyces bacteriophages and Streptomyces strains encoding biosynthetic arsenals: Streptomyces strains and phages for antibiotic discovery.</title>
        <authorList>
            <person name="Montano E.T."/>
            <person name="Nideffer J.F."/>
            <person name="Brumage L."/>
            <person name="Erb M."/>
            <person name="Derman A.I."/>
            <person name="Davis J.P."/>
            <person name="Estrada E."/>
            <person name="Fu S."/>
            <person name="Le D."/>
            <person name="Vuppala A."/>
            <person name="Tran C."/>
            <person name="Luterstein E."/>
            <person name="Lakkaraju S."/>
            <person name="Panchagnula S."/>
            <person name="Ren C."/>
            <person name="Doan J."/>
            <person name="Tran S."/>
            <person name="Soriano J."/>
            <person name="Fujita Y."/>
            <person name="Gutala P."/>
            <person name="Fujii Q."/>
            <person name="Lee M."/>
            <person name="Bui A."/>
            <person name="Villarreal C."/>
            <person name="Shing S.R."/>
            <person name="Kim S."/>
            <person name="Freeman D."/>
            <person name="Racha V."/>
            <person name="Ho A."/>
            <person name="Kumar P."/>
            <person name="Falah K."/>
            <person name="Dawson T."/>
            <person name="Enustun E."/>
            <person name="Prichard A."/>
            <person name="Gomez A."/>
            <person name="Khanna K."/>
            <person name="Trigg S."/>
            <person name="Fernandez L."/>
            <person name="Pogliano K."/>
            <person name="Pogliano J."/>
        </authorList>
    </citation>
    <scope>NUCLEOTIDE SEQUENCE</scope>
    <source>
        <strain evidence="10">QF2</strain>
    </source>
</reference>
<feature type="transmembrane region" description="Helical" evidence="9">
    <location>
        <begin position="15"/>
        <end position="36"/>
    </location>
</feature>
<dbReference type="Pfam" id="PF01594">
    <property type="entry name" value="AI-2E_transport"/>
    <property type="match status" value="1"/>
</dbReference>
<feature type="transmembrane region" description="Helical" evidence="9">
    <location>
        <begin position="307"/>
        <end position="338"/>
    </location>
</feature>
<sequence length="388" mass="38903">MPAPQPVLPENARRAAAWCGVVLLVVGVAAVVVWLVVVLKTAVTPVLLALLGTALLGPVHRWLIARRLNRSLAAGLTCAALVAVVGGAGYIVVTALIDSGDQIVASLKDAGQWIVDHLEIGGTTDVDDLADNAKSLVEKFGASAAGGLLSGISLIGSLVATSVLALLLTFFFLRDSDRAVHLAHTVAPRGTGDLVEAMGRRAFEAVEGFMRGTTFIALIDAVCITVGLLVLDVPGAVGLGALVFVGAYIPYLGAFISGAVAVLVALADRGFVTALWALGVVLAVQVLEGHVLQPMIQSRTVQMHPAMVMVALTAGASVAGLLGMLLAVPLCAAAFGILAELREGRAPDGGDASSPGGGRPPGADGGGSGPSGGRPPSPSGGEPGPSGA</sequence>
<feature type="transmembrane region" description="Helical" evidence="9">
    <location>
        <begin position="42"/>
        <end position="60"/>
    </location>
</feature>
<keyword evidence="4" id="KW-1003">Cell membrane</keyword>
<evidence type="ECO:0000256" key="7">
    <source>
        <dbReference type="ARBA" id="ARBA00023136"/>
    </source>
</evidence>
<proteinExistence type="inferred from homology"/>
<evidence type="ECO:0000256" key="6">
    <source>
        <dbReference type="ARBA" id="ARBA00022989"/>
    </source>
</evidence>
<comment type="subcellular location">
    <subcellularLocation>
        <location evidence="1">Cell membrane</location>
        <topology evidence="1">Multi-pass membrane protein</topology>
    </subcellularLocation>
</comment>
<evidence type="ECO:0000256" key="2">
    <source>
        <dbReference type="ARBA" id="ARBA00009773"/>
    </source>
</evidence>
<comment type="caution">
    <text evidence="10">The sequence shown here is derived from an EMBL/GenBank/DDBJ whole genome shotgun (WGS) entry which is preliminary data.</text>
</comment>
<keyword evidence="3" id="KW-0813">Transport</keyword>
<dbReference type="EMBL" id="JACWUS010000001">
    <property type="protein sequence ID" value="MBD2828341.1"/>
    <property type="molecule type" value="Genomic_DNA"/>
</dbReference>